<dbReference type="Proteomes" id="UP001165080">
    <property type="component" value="Unassembled WGS sequence"/>
</dbReference>
<accession>A0A9W6BPQ3</accession>
<feature type="compositionally biased region" description="Low complexity" evidence="1">
    <location>
        <begin position="368"/>
        <end position="387"/>
    </location>
</feature>
<dbReference type="EMBL" id="BRXU01000012">
    <property type="protein sequence ID" value="GLC55266.1"/>
    <property type="molecule type" value="Genomic_DNA"/>
</dbReference>
<protein>
    <submittedName>
        <fullName evidence="2">Uncharacterized protein</fullName>
    </submittedName>
</protein>
<dbReference type="PANTHER" id="PTHR47121:SF2">
    <property type="entry name" value="THYLAKOID LUMENAL PROTEIN TL20.3, CHLOROPLASTIC"/>
    <property type="match status" value="1"/>
</dbReference>
<feature type="region of interest" description="Disordered" evidence="1">
    <location>
        <begin position="56"/>
        <end position="85"/>
    </location>
</feature>
<proteinExistence type="predicted"/>
<reference evidence="2 3" key="1">
    <citation type="journal article" date="2023" name="Commun. Biol.">
        <title>Reorganization of the ancestral sex-determining regions during the evolution of trioecy in Pleodorina starrii.</title>
        <authorList>
            <person name="Takahashi K."/>
            <person name="Suzuki S."/>
            <person name="Kawai-Toyooka H."/>
            <person name="Yamamoto K."/>
            <person name="Hamaji T."/>
            <person name="Ootsuki R."/>
            <person name="Yamaguchi H."/>
            <person name="Kawachi M."/>
            <person name="Higashiyama T."/>
            <person name="Nozaki H."/>
        </authorList>
    </citation>
    <scope>NUCLEOTIDE SEQUENCE [LARGE SCALE GENOMIC DNA]</scope>
    <source>
        <strain evidence="2 3">NIES-4479</strain>
    </source>
</reference>
<dbReference type="PANTHER" id="PTHR47121">
    <property type="entry name" value="THYLAKOID LUMENAL PROTEIN TL20.3, CHLOROPLASTIC"/>
    <property type="match status" value="1"/>
</dbReference>
<evidence type="ECO:0000313" key="3">
    <source>
        <dbReference type="Proteomes" id="UP001165080"/>
    </source>
</evidence>
<organism evidence="2 3">
    <name type="scientific">Pleodorina starrii</name>
    <dbReference type="NCBI Taxonomy" id="330485"/>
    <lineage>
        <taxon>Eukaryota</taxon>
        <taxon>Viridiplantae</taxon>
        <taxon>Chlorophyta</taxon>
        <taxon>core chlorophytes</taxon>
        <taxon>Chlorophyceae</taxon>
        <taxon>CS clade</taxon>
        <taxon>Chlamydomonadales</taxon>
        <taxon>Volvocaceae</taxon>
        <taxon>Pleodorina</taxon>
    </lineage>
</organism>
<keyword evidence="3" id="KW-1185">Reference proteome</keyword>
<name>A0A9W6BPQ3_9CHLO</name>
<gene>
    <name evidence="2" type="primary">PLEST001146</name>
    <name evidence="2" type="ORF">PLESTB_000966100</name>
</gene>
<dbReference type="InterPro" id="IPR053285">
    <property type="entry name" value="Thylakoid_lumenal_pentapeptide"/>
</dbReference>
<dbReference type="AlphaFoldDB" id="A0A9W6BPQ3"/>
<evidence type="ECO:0000313" key="2">
    <source>
        <dbReference type="EMBL" id="GLC55266.1"/>
    </source>
</evidence>
<feature type="region of interest" description="Disordered" evidence="1">
    <location>
        <begin position="346"/>
        <end position="387"/>
    </location>
</feature>
<comment type="caution">
    <text evidence="2">The sequence shown here is derived from an EMBL/GenBank/DDBJ whole genome shotgun (WGS) entry which is preliminary data.</text>
</comment>
<evidence type="ECO:0000256" key="1">
    <source>
        <dbReference type="SAM" id="MobiDB-lite"/>
    </source>
</evidence>
<sequence length="436" mass="46677">MDASQAEREAREKATRERLQKRANIIVSILRKFMVEWNAAYMKELEEKRAAAAAKAALKGKRRRKVKAKPDANNKDKKKSKKPKSRMAEVWSLLFSSIDELINKAKRINLEDLYRGAELLAPPELVQLRNILYTANKKVLPKAMNVNQINIKTSLWAAAAAHEYSAVDRTLLYPVPALAVMRDKGLGAKHLQDLGYRERELLRVGFNASDACEVAPHEPARLRAAGLSVSELVAGFGGLMRLPPDLQGFRGIQKLRAAGYSAADMVAGGLDNAWDLARAGFSAAEVYSAGVPAEALRPAGFGLPELRPPGFLGPSLAVLQETDPRLLPPSLEGTRGGIWPRLLQPQAAPGKEHSRSTSAFRFGNRSRPTTAAANANGAPTALSPSSTTSGYVSLRQVAWPDTPGGGGGVAGVPSATVGALPPAPAMSRAASIMSTA</sequence>
<feature type="compositionally biased region" description="Basic residues" evidence="1">
    <location>
        <begin position="76"/>
        <end position="85"/>
    </location>
</feature>
<feature type="compositionally biased region" description="Basic residues" evidence="1">
    <location>
        <begin position="58"/>
        <end position="67"/>
    </location>
</feature>